<evidence type="ECO:0000259" key="3">
    <source>
        <dbReference type="PROSITE" id="PS50222"/>
    </source>
</evidence>
<name>A0A7S4E4C7_9STRA</name>
<dbReference type="EMBL" id="CAKKNE010000006">
    <property type="protein sequence ID" value="CAH0380165.1"/>
    <property type="molecule type" value="Genomic_DNA"/>
</dbReference>
<feature type="region of interest" description="Disordered" evidence="2">
    <location>
        <begin position="482"/>
        <end position="535"/>
    </location>
</feature>
<evidence type="ECO:0000313" key="4">
    <source>
        <dbReference type="EMBL" id="CAE0688789.1"/>
    </source>
</evidence>
<proteinExistence type="predicted"/>
<keyword evidence="1" id="KW-0106">Calcium</keyword>
<dbReference type="SUPFAM" id="SSF47473">
    <property type="entry name" value="EF-hand"/>
    <property type="match status" value="2"/>
</dbReference>
<dbReference type="InterPro" id="IPR052603">
    <property type="entry name" value="EFCB6"/>
</dbReference>
<dbReference type="PROSITE" id="PS50222">
    <property type="entry name" value="EF_HAND_2"/>
    <property type="match status" value="2"/>
</dbReference>
<dbReference type="AlphaFoldDB" id="A0A7S4E4C7"/>
<evidence type="ECO:0000313" key="5">
    <source>
        <dbReference type="EMBL" id="CAH0380165.1"/>
    </source>
</evidence>
<dbReference type="SMART" id="SM00054">
    <property type="entry name" value="EFh"/>
    <property type="match status" value="3"/>
</dbReference>
<feature type="region of interest" description="Disordered" evidence="2">
    <location>
        <begin position="607"/>
        <end position="662"/>
    </location>
</feature>
<reference evidence="5" key="2">
    <citation type="submission" date="2021-11" db="EMBL/GenBank/DDBJ databases">
        <authorList>
            <consortium name="Genoscope - CEA"/>
            <person name="William W."/>
        </authorList>
    </citation>
    <scope>NUCLEOTIDE SEQUENCE</scope>
</reference>
<sequence>MGRHGEREWAQCCRQLQSVVESGARAVGAEAGTSAYGVWLSRALGDRRLPRTVPASVRDVAKLLKCYGREFGWRLGRPELAKWAEAFDSDGDGLVSASDVETFAQRRGGAWRGGPEEQKGPWRVSFDTGDAEATEFICLLRDALRSKQLDASDLERCFGDRFPKPKPKSFMSLTWSRPKPMEKPKKLALVKAVEAIVEPLSREDAGKVQRAAGRAFRAGAFAAERDEVIQTHGASALIGEPPPRGGLIDTQAVCRAVRRSGLAPSGGNESSTTGDEKTDNKVRAVQGALRRWSRARVLAALRAADADNVGRVDASQFLSALDRLDVFPLDGGLAALQTSEVRKLFVFFDDSGEASSASVEELLEFLLDNAVQTHCHRFAAIVARAARAAQRSGAAADADLVREVAAYLRRHDKKRDGSCRQAALEKTLHWTGIIHELQPLEVEDLLGALKLEQVTRRGEPVVDYALFLRQVLGDDALQAYPERGVVNRGPGTSRKERPTTARRRRYDSDDSEEEEEPRRRRGDPTKKLANVSRKLERSGSSLAEFLEEGAKRGNLTARQFSRCLEDVAQELDVDEVLSRRDVDSILNDVGDGRRIRVEDLLEACGLDGYDENDDYPTTSKKYPRTPGLARTPARFRDDSDDDDDEPRTRRTSRKPTTAVKDRKLTEVQHRVRAALRQCKVRHGSSYDLNRAFDRLDRSGRGVVSASDFDRVLSTLGVDRDDARKLRKRFDRFGSVDYADFCRFVEADVDGLRFAASKIADKLAEQQRKGLDVLLPFQMADSGDHGIVPARDFQDALRALDLGDLQDADRRELAAAFAPSGDPDAVDYREFLKFVRDAGGHMESTGPSATPRLVDASSKAYDGFYGGASSDDEYDRPRRRNPPRSPVTRQRRTLFQGDSAPETAWRA</sequence>
<protein>
    <recommendedName>
        <fullName evidence="3">EF-hand domain-containing protein</fullName>
    </recommendedName>
</protein>
<evidence type="ECO:0000256" key="1">
    <source>
        <dbReference type="ARBA" id="ARBA00022837"/>
    </source>
</evidence>
<dbReference type="PANTHER" id="PTHR20875:SF0">
    <property type="entry name" value="GH12158P"/>
    <property type="match status" value="1"/>
</dbReference>
<feature type="compositionally biased region" description="Basic and acidic residues" evidence="2">
    <location>
        <begin position="516"/>
        <end position="526"/>
    </location>
</feature>
<dbReference type="PROSITE" id="PS00018">
    <property type="entry name" value="EF_HAND_1"/>
    <property type="match status" value="1"/>
</dbReference>
<dbReference type="Proteomes" id="UP000789595">
    <property type="component" value="Unassembled WGS sequence"/>
</dbReference>
<feature type="region of interest" description="Disordered" evidence="2">
    <location>
        <begin position="863"/>
        <end position="906"/>
    </location>
</feature>
<feature type="domain" description="EF-hand" evidence="3">
    <location>
        <begin position="687"/>
        <end position="718"/>
    </location>
</feature>
<dbReference type="InterPro" id="IPR002048">
    <property type="entry name" value="EF_hand_dom"/>
</dbReference>
<dbReference type="Gene3D" id="1.10.238.10">
    <property type="entry name" value="EF-hand"/>
    <property type="match status" value="2"/>
</dbReference>
<dbReference type="OrthoDB" id="190897at2759"/>
<evidence type="ECO:0000313" key="6">
    <source>
        <dbReference type="Proteomes" id="UP000789595"/>
    </source>
</evidence>
<dbReference type="PANTHER" id="PTHR20875">
    <property type="entry name" value="EF-HAND CALCIUM-BINDING DOMAIN-CONTAINING PROTEIN 6-RELATED"/>
    <property type="match status" value="1"/>
</dbReference>
<evidence type="ECO:0000256" key="2">
    <source>
        <dbReference type="SAM" id="MobiDB-lite"/>
    </source>
</evidence>
<reference evidence="4" key="1">
    <citation type="submission" date="2021-01" db="EMBL/GenBank/DDBJ databases">
        <authorList>
            <person name="Corre E."/>
            <person name="Pelletier E."/>
            <person name="Niang G."/>
            <person name="Scheremetjew M."/>
            <person name="Finn R."/>
            <person name="Kale V."/>
            <person name="Holt S."/>
            <person name="Cochrane G."/>
            <person name="Meng A."/>
            <person name="Brown T."/>
            <person name="Cohen L."/>
        </authorList>
    </citation>
    <scope>NUCLEOTIDE SEQUENCE</scope>
    <source>
        <strain evidence="4">CCMP1756</strain>
    </source>
</reference>
<dbReference type="InterPro" id="IPR011992">
    <property type="entry name" value="EF-hand-dom_pair"/>
</dbReference>
<dbReference type="EMBL" id="HBIW01005153">
    <property type="protein sequence ID" value="CAE0688789.1"/>
    <property type="molecule type" value="Transcribed_RNA"/>
</dbReference>
<feature type="domain" description="EF-hand" evidence="3">
    <location>
        <begin position="75"/>
        <end position="110"/>
    </location>
</feature>
<accession>A0A7S4E4C7</accession>
<keyword evidence="6" id="KW-1185">Reference proteome</keyword>
<gene>
    <name evidence="4" type="ORF">PCAL00307_LOCUS4223</name>
    <name evidence="5" type="ORF">PECAL_6P18060</name>
</gene>
<dbReference type="InterPro" id="IPR018247">
    <property type="entry name" value="EF_Hand_1_Ca_BS"/>
</dbReference>
<feature type="region of interest" description="Disordered" evidence="2">
    <location>
        <begin position="259"/>
        <end position="280"/>
    </location>
</feature>
<dbReference type="GO" id="GO:0005509">
    <property type="term" value="F:calcium ion binding"/>
    <property type="evidence" value="ECO:0007669"/>
    <property type="project" value="InterPro"/>
</dbReference>
<organism evidence="4">
    <name type="scientific">Pelagomonas calceolata</name>
    <dbReference type="NCBI Taxonomy" id="35677"/>
    <lineage>
        <taxon>Eukaryota</taxon>
        <taxon>Sar</taxon>
        <taxon>Stramenopiles</taxon>
        <taxon>Ochrophyta</taxon>
        <taxon>Pelagophyceae</taxon>
        <taxon>Pelagomonadales</taxon>
        <taxon>Pelagomonadaceae</taxon>
        <taxon>Pelagomonas</taxon>
    </lineage>
</organism>